<dbReference type="RefSeq" id="WP_114404453.1">
    <property type="nucleotide sequence ID" value="NZ_QOWE01000002.1"/>
</dbReference>
<dbReference type="AlphaFoldDB" id="A0A368JX18"/>
<sequence length="179" mass="19674">MNFTSNVLILPGLGNSGENHWQSLWEKEYPDFKRVQQNDWETPVCADWIRQIDQAVVDEDPANVLLVGHSLACATIAYWAQAFQRSIKGALLVSPSDTEADSYPPGTTGFAPVPLFKLPFPSIVVASSDDFYVSLERAALFAQAWGSQLVNIGAAGHINVHSGYGNWPEGLRLLKELES</sequence>
<evidence type="ECO:0000313" key="2">
    <source>
        <dbReference type="Proteomes" id="UP000253383"/>
    </source>
</evidence>
<organism evidence="1 2">
    <name type="scientific">Larkinella punicea</name>
    <dbReference type="NCBI Taxonomy" id="2315727"/>
    <lineage>
        <taxon>Bacteria</taxon>
        <taxon>Pseudomonadati</taxon>
        <taxon>Bacteroidota</taxon>
        <taxon>Cytophagia</taxon>
        <taxon>Cytophagales</taxon>
        <taxon>Spirosomataceae</taxon>
        <taxon>Larkinella</taxon>
    </lineage>
</organism>
<gene>
    <name evidence="1" type="ORF">DUE52_02950</name>
</gene>
<evidence type="ECO:0000313" key="1">
    <source>
        <dbReference type="EMBL" id="RCR71224.1"/>
    </source>
</evidence>
<comment type="caution">
    <text evidence="1">The sequence shown here is derived from an EMBL/GenBank/DDBJ whole genome shotgun (WGS) entry which is preliminary data.</text>
</comment>
<dbReference type="OrthoDB" id="9804993at2"/>
<dbReference type="Proteomes" id="UP000253383">
    <property type="component" value="Unassembled WGS sequence"/>
</dbReference>
<protein>
    <submittedName>
        <fullName evidence="1">Alpha/beta hydrolase</fullName>
    </submittedName>
</protein>
<dbReference type="EMBL" id="QOWE01000002">
    <property type="protein sequence ID" value="RCR71224.1"/>
    <property type="molecule type" value="Genomic_DNA"/>
</dbReference>
<dbReference type="GO" id="GO:0016787">
    <property type="term" value="F:hydrolase activity"/>
    <property type="evidence" value="ECO:0007669"/>
    <property type="project" value="UniProtKB-KW"/>
</dbReference>
<dbReference type="Gene3D" id="3.40.50.1820">
    <property type="entry name" value="alpha/beta hydrolase"/>
    <property type="match status" value="1"/>
</dbReference>
<dbReference type="SUPFAM" id="SSF53474">
    <property type="entry name" value="alpha/beta-Hydrolases"/>
    <property type="match status" value="1"/>
</dbReference>
<dbReference type="InterPro" id="IPR029058">
    <property type="entry name" value="AB_hydrolase_fold"/>
</dbReference>
<proteinExistence type="predicted"/>
<dbReference type="InterPro" id="IPR010662">
    <property type="entry name" value="RBBP9/YdeN"/>
</dbReference>
<reference evidence="1 2" key="1">
    <citation type="submission" date="2018-07" db="EMBL/GenBank/DDBJ databases">
        <title>Genome analysis of Larkinella rosea.</title>
        <authorList>
            <person name="Zhou Z."/>
            <person name="Wang G."/>
        </authorList>
    </citation>
    <scope>NUCLEOTIDE SEQUENCE [LARGE SCALE GENOMIC DNA]</scope>
    <source>
        <strain evidence="2">zzj9</strain>
    </source>
</reference>
<keyword evidence="2" id="KW-1185">Reference proteome</keyword>
<name>A0A368JX18_9BACT</name>
<keyword evidence="1" id="KW-0378">Hydrolase</keyword>
<dbReference type="Pfam" id="PF06821">
    <property type="entry name" value="Ser_hydrolase"/>
    <property type="match status" value="1"/>
</dbReference>
<accession>A0A368JX18</accession>